<accession>A0A836GSA1</accession>
<feature type="compositionally biased region" description="Polar residues" evidence="1">
    <location>
        <begin position="54"/>
        <end position="70"/>
    </location>
</feature>
<feature type="region of interest" description="Disordered" evidence="1">
    <location>
        <begin position="1"/>
        <end position="117"/>
    </location>
</feature>
<feature type="compositionally biased region" description="Polar residues" evidence="1">
    <location>
        <begin position="90"/>
        <end position="104"/>
    </location>
</feature>
<dbReference type="AlphaFoldDB" id="A0A836GSA1"/>
<dbReference type="KEGG" id="loi:92358382"/>
<feature type="compositionally biased region" description="Polar residues" evidence="1">
    <location>
        <begin position="19"/>
        <end position="30"/>
    </location>
</feature>
<evidence type="ECO:0000313" key="2">
    <source>
        <dbReference type="EMBL" id="KAG5469023.1"/>
    </source>
</evidence>
<dbReference type="EMBL" id="JAFHLR010000033">
    <property type="protein sequence ID" value="KAG5469023.1"/>
    <property type="molecule type" value="Genomic_DNA"/>
</dbReference>
<dbReference type="GeneID" id="92358382"/>
<evidence type="ECO:0000256" key="1">
    <source>
        <dbReference type="SAM" id="MobiDB-lite"/>
    </source>
</evidence>
<keyword evidence="3" id="KW-1185">Reference proteome</keyword>
<dbReference type="RefSeq" id="XP_067060000.1">
    <property type="nucleotide sequence ID" value="XM_067204448.1"/>
</dbReference>
<name>A0A836GSA1_9TRYP</name>
<evidence type="ECO:0000313" key="3">
    <source>
        <dbReference type="Proteomes" id="UP000674143"/>
    </source>
</evidence>
<proteinExistence type="predicted"/>
<reference evidence="3" key="1">
    <citation type="journal article" date="2021" name="Microbiol. Resour. Announc.">
        <title>LGAAP: Leishmaniinae Genome Assembly and Annotation Pipeline.</title>
        <authorList>
            <person name="Almutairi H."/>
            <person name="Urbaniak M.D."/>
            <person name="Bates M.D."/>
            <person name="Jariyapan N."/>
            <person name="Kwakye-Nuako G."/>
            <person name="Thomaz-Soccol V."/>
            <person name="Al-Salem W.S."/>
            <person name="Dillon R.J."/>
            <person name="Bates P.A."/>
            <person name="Gatherer D."/>
        </authorList>
    </citation>
    <scope>NUCLEOTIDE SEQUENCE [LARGE SCALE GENOMIC DNA]</scope>
</reference>
<evidence type="ECO:0008006" key="4">
    <source>
        <dbReference type="Google" id="ProtNLM"/>
    </source>
</evidence>
<reference evidence="3" key="2">
    <citation type="journal article" date="2021" name="Sci. Data">
        <title>Chromosome-scale genome sequencing, assembly and annotation of six genomes from subfamily Leishmaniinae.</title>
        <authorList>
            <person name="Almutairi H."/>
            <person name="Urbaniak M.D."/>
            <person name="Bates M.D."/>
            <person name="Jariyapan N."/>
            <person name="Kwakye-Nuako G."/>
            <person name="Thomaz Soccol V."/>
            <person name="Al-Salem W.S."/>
            <person name="Dillon R.J."/>
            <person name="Bates P.A."/>
            <person name="Gatherer D."/>
        </authorList>
    </citation>
    <scope>NUCLEOTIDE SEQUENCE [LARGE SCALE GENOMIC DNA]</scope>
</reference>
<sequence length="178" mass="18994">MGCSGSKNKGARAVRPPESTANAVNRNAGTPPSAPQPRAASNAPPSREPEQIRENSSLPKNIKSPSNRSMETPAGQAASPNDANAIGTDAASTTAAAKVQRNNTSDISDGDEGDGSVTVVLPKGVWVKTEGTPYYYSVSENLYYHPPSCQFYDPTNEMWYDPEKDEWYHDDASDSDAA</sequence>
<comment type="caution">
    <text evidence="2">The sequence shown here is derived from an EMBL/GenBank/DDBJ whole genome shotgun (WGS) entry which is preliminary data.</text>
</comment>
<dbReference type="Proteomes" id="UP000674143">
    <property type="component" value="Unassembled WGS sequence"/>
</dbReference>
<gene>
    <name evidence="2" type="ORF">LSCM4_02418</name>
</gene>
<organism evidence="2 3">
    <name type="scientific">Leishmania orientalis</name>
    <dbReference type="NCBI Taxonomy" id="2249476"/>
    <lineage>
        <taxon>Eukaryota</taxon>
        <taxon>Discoba</taxon>
        <taxon>Euglenozoa</taxon>
        <taxon>Kinetoplastea</taxon>
        <taxon>Metakinetoplastina</taxon>
        <taxon>Trypanosomatida</taxon>
        <taxon>Trypanosomatidae</taxon>
        <taxon>Leishmaniinae</taxon>
        <taxon>Leishmania</taxon>
    </lineage>
</organism>
<protein>
    <recommendedName>
        <fullName evidence="4">OCRE domain-containing protein</fullName>
    </recommendedName>
</protein>